<dbReference type="Gene3D" id="2.60.40.790">
    <property type="match status" value="1"/>
</dbReference>
<comment type="caution">
    <text evidence="5">The sequence shown here is derived from an EMBL/GenBank/DDBJ whole genome shotgun (WGS) entry which is preliminary data.</text>
</comment>
<evidence type="ECO:0000256" key="1">
    <source>
        <dbReference type="PROSITE-ProRule" id="PRU00285"/>
    </source>
</evidence>
<reference evidence="5 6" key="1">
    <citation type="submission" date="2020-08" db="EMBL/GenBank/DDBJ databases">
        <title>Sequencing the genomes of 1000 actinobacteria strains.</title>
        <authorList>
            <person name="Klenk H.-P."/>
        </authorList>
    </citation>
    <scope>NUCLEOTIDE SEQUENCE [LARGE SCALE GENOMIC DNA]</scope>
    <source>
        <strain evidence="5 6">DSM 24947</strain>
    </source>
</reference>
<organism evidence="5 6">
    <name type="scientific">Microbacterium marinum</name>
    <dbReference type="NCBI Taxonomy" id="421115"/>
    <lineage>
        <taxon>Bacteria</taxon>
        <taxon>Bacillati</taxon>
        <taxon>Actinomycetota</taxon>
        <taxon>Actinomycetes</taxon>
        <taxon>Micrococcales</taxon>
        <taxon>Microbacteriaceae</taxon>
        <taxon>Microbacterium</taxon>
    </lineage>
</organism>
<dbReference type="InterPro" id="IPR008978">
    <property type="entry name" value="HSP20-like_chaperone"/>
</dbReference>
<protein>
    <submittedName>
        <fullName evidence="5">HSP20 family protein</fullName>
    </submittedName>
</protein>
<name>A0A7W7BSU5_9MICO</name>
<evidence type="ECO:0000259" key="4">
    <source>
        <dbReference type="PROSITE" id="PS01031"/>
    </source>
</evidence>
<dbReference type="SUPFAM" id="SSF49764">
    <property type="entry name" value="HSP20-like chaperones"/>
    <property type="match status" value="1"/>
</dbReference>
<dbReference type="InterPro" id="IPR031107">
    <property type="entry name" value="Small_HSP"/>
</dbReference>
<dbReference type="RefSeq" id="WP_184219794.1">
    <property type="nucleotide sequence ID" value="NZ_JACHMD010000001.1"/>
</dbReference>
<dbReference type="PANTHER" id="PTHR11527">
    <property type="entry name" value="HEAT-SHOCK PROTEIN 20 FAMILY MEMBER"/>
    <property type="match status" value="1"/>
</dbReference>
<dbReference type="Proteomes" id="UP000573729">
    <property type="component" value="Unassembled WGS sequence"/>
</dbReference>
<feature type="domain" description="SHSP" evidence="4">
    <location>
        <begin position="20"/>
        <end position="131"/>
    </location>
</feature>
<feature type="region of interest" description="Disordered" evidence="3">
    <location>
        <begin position="128"/>
        <end position="150"/>
    </location>
</feature>
<comment type="similarity">
    <text evidence="1 2">Belongs to the small heat shock protein (HSP20) family.</text>
</comment>
<dbReference type="Pfam" id="PF00011">
    <property type="entry name" value="HSP20"/>
    <property type="match status" value="1"/>
</dbReference>
<evidence type="ECO:0000256" key="2">
    <source>
        <dbReference type="RuleBase" id="RU003616"/>
    </source>
</evidence>
<gene>
    <name evidence="5" type="ORF">BKA24_002894</name>
</gene>
<dbReference type="CDD" id="cd06464">
    <property type="entry name" value="ACD_sHsps-like"/>
    <property type="match status" value="1"/>
</dbReference>
<dbReference type="AlphaFoldDB" id="A0A7W7BSU5"/>
<evidence type="ECO:0000313" key="5">
    <source>
        <dbReference type="EMBL" id="MBB4668185.1"/>
    </source>
</evidence>
<proteinExistence type="inferred from homology"/>
<feature type="compositionally biased region" description="Polar residues" evidence="3">
    <location>
        <begin position="133"/>
        <end position="150"/>
    </location>
</feature>
<dbReference type="EMBL" id="JACHMD010000001">
    <property type="protein sequence ID" value="MBB4668185.1"/>
    <property type="molecule type" value="Genomic_DNA"/>
</dbReference>
<dbReference type="InterPro" id="IPR002068">
    <property type="entry name" value="A-crystallin/Hsp20_dom"/>
</dbReference>
<accession>A0A7W7BSU5</accession>
<keyword evidence="6" id="KW-1185">Reference proteome</keyword>
<evidence type="ECO:0000256" key="3">
    <source>
        <dbReference type="SAM" id="MobiDB-lite"/>
    </source>
</evidence>
<evidence type="ECO:0000313" key="6">
    <source>
        <dbReference type="Proteomes" id="UP000573729"/>
    </source>
</evidence>
<sequence>MATYDPFRDIDRFASTLFDPRRGPRRMPMDLYRDGDHYVLTADLPGIDPGSVDIDVDGQLLTIRAERTLSSGDGVKWITREREAASFLRQLNLGQGIDTEAIAASYSNGVLSVTIPVSEKAKPRKIEVVADGSPSTITASESDQPQPIDQ</sequence>
<dbReference type="PROSITE" id="PS01031">
    <property type="entry name" value="SHSP"/>
    <property type="match status" value="1"/>
</dbReference>